<evidence type="ECO:0000313" key="2">
    <source>
        <dbReference type="Proteomes" id="UP000275777"/>
    </source>
</evidence>
<name>A0A3S4HJ65_CHRVL</name>
<gene>
    <name evidence="1" type="ORF">NCTC9695_01127</name>
</gene>
<dbReference type="AlphaFoldDB" id="A0A3S4HJ65"/>
<sequence length="49" mass="4905">MLEGPLADAVMNGDEAAARAEMERRIAAGGADRAGAVYLVGAGPATRTC</sequence>
<protein>
    <submittedName>
        <fullName evidence="1">Uncharacterized protein</fullName>
    </submittedName>
</protein>
<proteinExistence type="predicted"/>
<reference evidence="1 2" key="1">
    <citation type="submission" date="2018-12" db="EMBL/GenBank/DDBJ databases">
        <authorList>
            <consortium name="Pathogen Informatics"/>
        </authorList>
    </citation>
    <scope>NUCLEOTIDE SEQUENCE [LARGE SCALE GENOMIC DNA]</scope>
    <source>
        <strain evidence="1 2">NCTC9695</strain>
    </source>
</reference>
<evidence type="ECO:0000313" key="1">
    <source>
        <dbReference type="EMBL" id="VEB40725.1"/>
    </source>
</evidence>
<dbReference type="Proteomes" id="UP000275777">
    <property type="component" value="Chromosome"/>
</dbReference>
<dbReference type="EMBL" id="LR134182">
    <property type="protein sequence ID" value="VEB40725.1"/>
    <property type="molecule type" value="Genomic_DNA"/>
</dbReference>
<organism evidence="1 2">
    <name type="scientific">Chromobacterium violaceum</name>
    <dbReference type="NCBI Taxonomy" id="536"/>
    <lineage>
        <taxon>Bacteria</taxon>
        <taxon>Pseudomonadati</taxon>
        <taxon>Pseudomonadota</taxon>
        <taxon>Betaproteobacteria</taxon>
        <taxon>Neisseriales</taxon>
        <taxon>Chromobacteriaceae</taxon>
        <taxon>Chromobacterium</taxon>
    </lineage>
</organism>
<accession>A0A3S4HJ65</accession>